<dbReference type="GO" id="GO:0043565">
    <property type="term" value="F:sequence-specific DNA binding"/>
    <property type="evidence" value="ECO:0007669"/>
    <property type="project" value="InterPro"/>
</dbReference>
<keyword evidence="4" id="KW-0804">Transcription</keyword>
<protein>
    <submittedName>
        <fullName evidence="6">Sigma-54 dependent transcription regulator</fullName>
    </submittedName>
</protein>
<dbReference type="InterPro" id="IPR027417">
    <property type="entry name" value="P-loop_NTPase"/>
</dbReference>
<dbReference type="Pfam" id="PF02954">
    <property type="entry name" value="HTH_8"/>
    <property type="match status" value="1"/>
</dbReference>
<dbReference type="InterPro" id="IPR009057">
    <property type="entry name" value="Homeodomain-like_sf"/>
</dbReference>
<evidence type="ECO:0000313" key="6">
    <source>
        <dbReference type="EMBL" id="SAK59913.1"/>
    </source>
</evidence>
<keyword evidence="7" id="KW-1185">Reference proteome</keyword>
<dbReference type="SUPFAM" id="SSF46689">
    <property type="entry name" value="Homeodomain-like"/>
    <property type="match status" value="1"/>
</dbReference>
<evidence type="ECO:0000259" key="5">
    <source>
        <dbReference type="PROSITE" id="PS50045"/>
    </source>
</evidence>
<dbReference type="InterPro" id="IPR002078">
    <property type="entry name" value="Sigma_54_int"/>
</dbReference>
<keyword evidence="1" id="KW-0547">Nucleotide-binding</keyword>
<dbReference type="GO" id="GO:0005524">
    <property type="term" value="F:ATP binding"/>
    <property type="evidence" value="ECO:0007669"/>
    <property type="project" value="UniProtKB-KW"/>
</dbReference>
<dbReference type="SUPFAM" id="SSF55785">
    <property type="entry name" value="PYP-like sensor domain (PAS domain)"/>
    <property type="match status" value="1"/>
</dbReference>
<dbReference type="Proteomes" id="UP000054903">
    <property type="component" value="Unassembled WGS sequence"/>
</dbReference>
<dbReference type="Gene3D" id="1.10.8.60">
    <property type="match status" value="1"/>
</dbReference>
<dbReference type="InterPro" id="IPR002197">
    <property type="entry name" value="HTH_Fis"/>
</dbReference>
<evidence type="ECO:0000256" key="3">
    <source>
        <dbReference type="ARBA" id="ARBA00023015"/>
    </source>
</evidence>
<gene>
    <name evidence="6" type="ORF">AWB77_02008</name>
</gene>
<dbReference type="Pfam" id="PF25601">
    <property type="entry name" value="AAA_lid_14"/>
    <property type="match status" value="1"/>
</dbReference>
<keyword evidence="2" id="KW-0067">ATP-binding</keyword>
<dbReference type="RefSeq" id="WP_061134248.1">
    <property type="nucleotide sequence ID" value="NZ_FCNX02000004.1"/>
</dbReference>
<dbReference type="PANTHER" id="PTHR32071">
    <property type="entry name" value="TRANSCRIPTIONAL REGULATORY PROTEIN"/>
    <property type="match status" value="1"/>
</dbReference>
<evidence type="ECO:0000256" key="2">
    <source>
        <dbReference type="ARBA" id="ARBA00022840"/>
    </source>
</evidence>
<dbReference type="PRINTS" id="PR01590">
    <property type="entry name" value="HTHFIS"/>
</dbReference>
<organism evidence="6 7">
    <name type="scientific">Caballeronia fortuita</name>
    <dbReference type="NCBI Taxonomy" id="1777138"/>
    <lineage>
        <taxon>Bacteria</taxon>
        <taxon>Pseudomonadati</taxon>
        <taxon>Pseudomonadota</taxon>
        <taxon>Betaproteobacteria</taxon>
        <taxon>Burkholderiales</taxon>
        <taxon>Burkholderiaceae</taxon>
        <taxon>Caballeronia</taxon>
    </lineage>
</organism>
<sequence>MATVALDPDIATLESALASSRWREARRLAAREANACVFTLDRSGHVLEGRAQIGDAALDAFFARCPSARLAALAEAATVSSDGRCVTFALPDFDAAIAQAFALRVDAHGRRVFLVALRLHDAAENATPAPWIALLGATLDVLLHSAFDLAAYDTLVEEQRAIIDHIGDGLMVIGQGHVLRHVNSVAGRILGIDPKTSIGKTLNEVIDFEPIVGPIYRTGVGYVDRELIIDSPARHLHLLDTAIPIKNRCGEVVSVVNTFREMRRVRKMAGRYAGNHARFTFDSVIGSSAALKRAVDSAKKAARGASNVLLSGESGVGKEVFAQAIHNASARAAQPFIAINCAALPHALIESELFGHAPGSFTGAAREGRPGKFESADGGTVFLDEISELPIDVQAKLLRVLQEREVTRIGDTRGIPVDVRIICASNRDLASMVLAKTFREDLYYRCNVIEITIAPLRERREDIRAMAAFFLDRYCTRMHKPTPEIAEQALRQLEAHDWPGNVREIENLVEKIVNFNEGERIADVSALLGAASVAPARGESAGRGGEPVSLKEAERIAIQAALEASRFNVTHCAKLLQVSKPALYAKMKRHGIRIERGIRQGADILD</sequence>
<evidence type="ECO:0000313" key="7">
    <source>
        <dbReference type="Proteomes" id="UP000054903"/>
    </source>
</evidence>
<dbReference type="InterPro" id="IPR058031">
    <property type="entry name" value="AAA_lid_NorR"/>
</dbReference>
<reference evidence="6" key="1">
    <citation type="submission" date="2016-01" db="EMBL/GenBank/DDBJ databases">
        <authorList>
            <person name="Peeters C."/>
        </authorList>
    </citation>
    <scope>NUCLEOTIDE SEQUENCE</scope>
    <source>
        <strain evidence="6">LMG 29320</strain>
    </source>
</reference>
<dbReference type="EMBL" id="FCNX02000004">
    <property type="protein sequence ID" value="SAK59913.1"/>
    <property type="molecule type" value="Genomic_DNA"/>
</dbReference>
<dbReference type="SMART" id="SM00382">
    <property type="entry name" value="AAA"/>
    <property type="match status" value="1"/>
</dbReference>
<dbReference type="OrthoDB" id="9761705at2"/>
<feature type="domain" description="Sigma-54 factor interaction" evidence="5">
    <location>
        <begin position="284"/>
        <end position="514"/>
    </location>
</feature>
<comment type="caution">
    <text evidence="6">The sequence shown here is derived from an EMBL/GenBank/DDBJ whole genome shotgun (WGS) entry which is preliminary data.</text>
</comment>
<proteinExistence type="predicted"/>
<dbReference type="AlphaFoldDB" id="A0A158AQ80"/>
<evidence type="ECO:0000256" key="1">
    <source>
        <dbReference type="ARBA" id="ARBA00022741"/>
    </source>
</evidence>
<dbReference type="InterPro" id="IPR003593">
    <property type="entry name" value="AAA+_ATPase"/>
</dbReference>
<keyword evidence="3" id="KW-0805">Transcription regulation</keyword>
<dbReference type="InterPro" id="IPR025662">
    <property type="entry name" value="Sigma_54_int_dom_ATP-bd_1"/>
</dbReference>
<dbReference type="Gene3D" id="3.30.450.20">
    <property type="entry name" value="PAS domain"/>
    <property type="match status" value="1"/>
</dbReference>
<dbReference type="PROSITE" id="PS00675">
    <property type="entry name" value="SIGMA54_INTERACT_1"/>
    <property type="match status" value="1"/>
</dbReference>
<dbReference type="PANTHER" id="PTHR32071:SF57">
    <property type="entry name" value="C4-DICARBOXYLATE TRANSPORT TRANSCRIPTIONAL REGULATORY PROTEIN DCTD"/>
    <property type="match status" value="1"/>
</dbReference>
<dbReference type="GO" id="GO:0006355">
    <property type="term" value="P:regulation of DNA-templated transcription"/>
    <property type="evidence" value="ECO:0007669"/>
    <property type="project" value="InterPro"/>
</dbReference>
<dbReference type="PROSITE" id="PS00676">
    <property type="entry name" value="SIGMA54_INTERACT_2"/>
    <property type="match status" value="1"/>
</dbReference>
<accession>A0A158AQ80</accession>
<dbReference type="Gene3D" id="3.40.50.300">
    <property type="entry name" value="P-loop containing nucleotide triphosphate hydrolases"/>
    <property type="match status" value="1"/>
</dbReference>
<dbReference type="SUPFAM" id="SSF52540">
    <property type="entry name" value="P-loop containing nucleoside triphosphate hydrolases"/>
    <property type="match status" value="1"/>
</dbReference>
<evidence type="ECO:0000256" key="4">
    <source>
        <dbReference type="ARBA" id="ARBA00023163"/>
    </source>
</evidence>
<dbReference type="InterPro" id="IPR035965">
    <property type="entry name" value="PAS-like_dom_sf"/>
</dbReference>
<dbReference type="CDD" id="cd00009">
    <property type="entry name" value="AAA"/>
    <property type="match status" value="1"/>
</dbReference>
<dbReference type="FunFam" id="3.40.50.300:FF:000006">
    <property type="entry name" value="DNA-binding transcriptional regulator NtrC"/>
    <property type="match status" value="1"/>
</dbReference>
<dbReference type="PROSITE" id="PS50045">
    <property type="entry name" value="SIGMA54_INTERACT_4"/>
    <property type="match status" value="1"/>
</dbReference>
<dbReference type="InterPro" id="IPR025943">
    <property type="entry name" value="Sigma_54_int_dom_ATP-bd_2"/>
</dbReference>
<dbReference type="STRING" id="1777138.AWB77_02008"/>
<dbReference type="Gene3D" id="1.10.10.60">
    <property type="entry name" value="Homeodomain-like"/>
    <property type="match status" value="1"/>
</dbReference>
<dbReference type="Pfam" id="PF00158">
    <property type="entry name" value="Sigma54_activat"/>
    <property type="match status" value="1"/>
</dbReference>
<name>A0A158AQ80_9BURK</name>